<keyword evidence="2" id="KW-1185">Reference proteome</keyword>
<protein>
    <submittedName>
        <fullName evidence="1">Uncharacterized protein</fullName>
    </submittedName>
</protein>
<proteinExistence type="predicted"/>
<name>A0A9X0WJ33_9GAMM</name>
<reference evidence="1 2" key="1">
    <citation type="journal article" date="2020" name="Microorganisms">
        <title>Osmotic Adaptation and Compatible Solute Biosynthesis of Phototrophic Bacteria as Revealed from Genome Analyses.</title>
        <authorList>
            <person name="Imhoff J.F."/>
            <person name="Rahn T."/>
            <person name="Kunzel S."/>
            <person name="Keller A."/>
            <person name="Neulinger S.C."/>
        </authorList>
    </citation>
    <scope>NUCLEOTIDE SEQUENCE [LARGE SCALE GENOMIC DNA]</scope>
    <source>
        <strain evidence="1 2">DSM 21303</strain>
    </source>
</reference>
<comment type="caution">
    <text evidence="1">The sequence shown here is derived from an EMBL/GenBank/DDBJ whole genome shotgun (WGS) entry which is preliminary data.</text>
</comment>
<dbReference type="EMBL" id="NRSD01000012">
    <property type="protein sequence ID" value="MBK1645478.1"/>
    <property type="molecule type" value="Genomic_DNA"/>
</dbReference>
<accession>A0A9X0WJ33</accession>
<organism evidence="1 2">
    <name type="scientific">Thiocapsa imhoffii</name>
    <dbReference type="NCBI Taxonomy" id="382777"/>
    <lineage>
        <taxon>Bacteria</taxon>
        <taxon>Pseudomonadati</taxon>
        <taxon>Pseudomonadota</taxon>
        <taxon>Gammaproteobacteria</taxon>
        <taxon>Chromatiales</taxon>
        <taxon>Chromatiaceae</taxon>
        <taxon>Thiocapsa</taxon>
    </lineage>
</organism>
<dbReference type="AlphaFoldDB" id="A0A9X0WJ33"/>
<evidence type="ECO:0000313" key="2">
    <source>
        <dbReference type="Proteomes" id="UP001138802"/>
    </source>
</evidence>
<evidence type="ECO:0000313" key="1">
    <source>
        <dbReference type="EMBL" id="MBK1645478.1"/>
    </source>
</evidence>
<dbReference type="Proteomes" id="UP001138802">
    <property type="component" value="Unassembled WGS sequence"/>
</dbReference>
<gene>
    <name evidence="1" type="ORF">CKO25_12655</name>
</gene>
<sequence length="92" mass="10222">MCLLLIELQAFFEQMLGHVDHLFGDKTLRMGRTLAAEAMPFRAIRHGGHLSATSVLVNQFKRAVMPVGVDLLHLASAFKDRAPTVSRLCLAY</sequence>